<protein>
    <submittedName>
        <fullName evidence="3">DUF992 domain-containing protein</fullName>
    </submittedName>
</protein>
<evidence type="ECO:0000313" key="3">
    <source>
        <dbReference type="EMBL" id="MFD1696392.1"/>
    </source>
</evidence>
<evidence type="ECO:0000256" key="2">
    <source>
        <dbReference type="SAM" id="SignalP"/>
    </source>
</evidence>
<evidence type="ECO:0000313" key="4">
    <source>
        <dbReference type="Proteomes" id="UP001597327"/>
    </source>
</evidence>
<sequence length="166" mass="16674">MTRFAKFAMTLSAAPILAAATAMTAPAMAADGAPGVEIGKLTCEIQNEKNFVIGSSATLGCSYKPVSGPVEYYHGEVDEFGIDLGTTNSAVLIWGVVAPTVDKDPGALAGEYGGVTAGVSVGAGIKANALIGGFDKSIALNPLSIEGQTGLNLTAGISQLTLKPIS</sequence>
<name>A0ABW4JX51_9HYPH</name>
<organism evidence="3 4">
    <name type="scientific">Roseibium aestuarii</name>
    <dbReference type="NCBI Taxonomy" id="2600299"/>
    <lineage>
        <taxon>Bacteria</taxon>
        <taxon>Pseudomonadati</taxon>
        <taxon>Pseudomonadota</taxon>
        <taxon>Alphaproteobacteria</taxon>
        <taxon>Hyphomicrobiales</taxon>
        <taxon>Stappiaceae</taxon>
        <taxon>Roseibium</taxon>
    </lineage>
</organism>
<dbReference type="Pfam" id="PF06186">
    <property type="entry name" value="DUF992"/>
    <property type="match status" value="1"/>
</dbReference>
<comment type="caution">
    <text evidence="3">The sequence shown here is derived from an EMBL/GenBank/DDBJ whole genome shotgun (WGS) entry which is preliminary data.</text>
</comment>
<dbReference type="Proteomes" id="UP001597327">
    <property type="component" value="Unassembled WGS sequence"/>
</dbReference>
<feature type="signal peptide" evidence="2">
    <location>
        <begin position="1"/>
        <end position="29"/>
    </location>
</feature>
<dbReference type="InterPro" id="IPR018181">
    <property type="entry name" value="Heat_shock_70_CS"/>
</dbReference>
<accession>A0ABW4JX51</accession>
<keyword evidence="2" id="KW-0732">Signal</keyword>
<dbReference type="PROSITE" id="PS00297">
    <property type="entry name" value="HSP70_1"/>
    <property type="match status" value="1"/>
</dbReference>
<dbReference type="EMBL" id="JBHUFA010000004">
    <property type="protein sequence ID" value="MFD1696392.1"/>
    <property type="molecule type" value="Genomic_DNA"/>
</dbReference>
<keyword evidence="4" id="KW-1185">Reference proteome</keyword>
<dbReference type="InterPro" id="IPR009333">
    <property type="entry name" value="DUF992"/>
</dbReference>
<reference evidence="4" key="1">
    <citation type="journal article" date="2019" name="Int. J. Syst. Evol. Microbiol.">
        <title>The Global Catalogue of Microorganisms (GCM) 10K type strain sequencing project: providing services to taxonomists for standard genome sequencing and annotation.</title>
        <authorList>
            <consortium name="The Broad Institute Genomics Platform"/>
            <consortium name="The Broad Institute Genome Sequencing Center for Infectious Disease"/>
            <person name="Wu L."/>
            <person name="Ma J."/>
        </authorList>
    </citation>
    <scope>NUCLEOTIDE SEQUENCE [LARGE SCALE GENOMIC DNA]</scope>
    <source>
        <strain evidence="4">JCM 3369</strain>
    </source>
</reference>
<evidence type="ECO:0000256" key="1">
    <source>
        <dbReference type="ARBA" id="ARBA00007381"/>
    </source>
</evidence>
<feature type="chain" id="PRO_5046793850" evidence="2">
    <location>
        <begin position="30"/>
        <end position="166"/>
    </location>
</feature>
<comment type="similarity">
    <text evidence="1">Belongs to the heat shock protein 70 family.</text>
</comment>
<gene>
    <name evidence="3" type="ORF">ACFSC7_12755</name>
</gene>
<dbReference type="RefSeq" id="WP_208998774.1">
    <property type="nucleotide sequence ID" value="NZ_JBHUFA010000004.1"/>
</dbReference>
<proteinExistence type="inferred from homology"/>